<evidence type="ECO:0000256" key="2">
    <source>
        <dbReference type="ARBA" id="ARBA00023004"/>
    </source>
</evidence>
<keyword evidence="4" id="KW-0812">Transmembrane</keyword>
<gene>
    <name evidence="6" type="ORF">ASPVEDRAFT_145012</name>
</gene>
<keyword evidence="1" id="KW-0677">Repeat</keyword>
<dbReference type="RefSeq" id="XP_040674673.1">
    <property type="nucleotide sequence ID" value="XM_040808039.1"/>
</dbReference>
<dbReference type="InterPro" id="IPR015915">
    <property type="entry name" value="Kelch-typ_b-propeller"/>
</dbReference>
<evidence type="ECO:0000313" key="7">
    <source>
        <dbReference type="Proteomes" id="UP000184073"/>
    </source>
</evidence>
<dbReference type="EMBL" id="KV878141">
    <property type="protein sequence ID" value="OJJ08911.1"/>
    <property type="molecule type" value="Genomic_DNA"/>
</dbReference>
<feature type="transmembrane region" description="Helical" evidence="4">
    <location>
        <begin position="442"/>
        <end position="465"/>
    </location>
</feature>
<protein>
    <recommendedName>
        <fullName evidence="8">Kelch repeat protein</fullName>
    </recommendedName>
</protein>
<dbReference type="VEuPathDB" id="FungiDB:ASPVEDRAFT_145012"/>
<feature type="compositionally biased region" description="Basic and acidic residues" evidence="3">
    <location>
        <begin position="534"/>
        <end position="545"/>
    </location>
</feature>
<keyword evidence="4" id="KW-0472">Membrane</keyword>
<evidence type="ECO:0008006" key="8">
    <source>
        <dbReference type="Google" id="ProtNLM"/>
    </source>
</evidence>
<sequence length="545" mass="59632">MSRLLCLLLVAIGVQVAAGTVQTVVKRDVQADLSEGFCRNWVFGANIVDDVLYMNGMDGGRLDADKNASNNYLIELDLSAPVDLQNGSNYKLSLIPTDVPTLKDQALWSNQANSTLFSYGGRSPNREKPDDGGVWMYRISDGSWEEQRTSVKPVRLIEGAYVNVPELQAAYWLGGYQTKQTTSSITDGTKSYATGMIQYNTTTMEYTLLEAPFTPVQQGALVYLPARDKGALVFLGGEVPARKDGVDTEITPNSWDYVQVYDIEAGMWYKQTTTGDVARRTQFCASVMHDPSSTSFQIYVISGADYESKEIVKDVSYLSIPSFKWYRAAGLSKGRMSHTCQAYGRQILGVGGRQSYVPLSDPKAGCYNTPTFLYDAQSELVRTIFDPALLRYSVPPNTAADIQSSPTPSAWDNPSLAYLFTDGPNNGTSTQETKSKSTNKGAIVGGVVGGVAGAAIILGLVWFFLRSRRRKAHQGDAELPETSERKPPILGELSGNHAITELSASHSRVEISSHGSQVYELDGGNTQSQSQKQSIDKKSEERPER</sequence>
<evidence type="ECO:0000256" key="4">
    <source>
        <dbReference type="SAM" id="Phobius"/>
    </source>
</evidence>
<keyword evidence="4" id="KW-1133">Transmembrane helix</keyword>
<feature type="chain" id="PRO_5012634740" description="Kelch repeat protein" evidence="5">
    <location>
        <begin position="20"/>
        <end position="545"/>
    </location>
</feature>
<dbReference type="SUPFAM" id="SSF117281">
    <property type="entry name" value="Kelch motif"/>
    <property type="match status" value="1"/>
</dbReference>
<keyword evidence="2" id="KW-0408">Iron</keyword>
<dbReference type="AlphaFoldDB" id="A0A1L9Q5B0"/>
<accession>A0A1L9Q5B0</accession>
<organism evidence="6 7">
    <name type="scientific">Aspergillus versicolor CBS 583.65</name>
    <dbReference type="NCBI Taxonomy" id="1036611"/>
    <lineage>
        <taxon>Eukaryota</taxon>
        <taxon>Fungi</taxon>
        <taxon>Dikarya</taxon>
        <taxon>Ascomycota</taxon>
        <taxon>Pezizomycotina</taxon>
        <taxon>Eurotiomycetes</taxon>
        <taxon>Eurotiomycetidae</taxon>
        <taxon>Eurotiales</taxon>
        <taxon>Aspergillaceae</taxon>
        <taxon>Aspergillus</taxon>
        <taxon>Aspergillus subgen. Nidulantes</taxon>
    </lineage>
</organism>
<keyword evidence="5" id="KW-0732">Signal</keyword>
<dbReference type="Gene3D" id="2.120.10.80">
    <property type="entry name" value="Kelch-type beta propeller"/>
    <property type="match status" value="1"/>
</dbReference>
<dbReference type="PANTHER" id="PTHR47435">
    <property type="entry name" value="KELCH REPEAT PROTEIN (AFU_ORTHOLOGUE AFUA_5G12780)"/>
    <property type="match status" value="1"/>
</dbReference>
<dbReference type="GO" id="GO:0019760">
    <property type="term" value="P:glucosinolate metabolic process"/>
    <property type="evidence" value="ECO:0007669"/>
    <property type="project" value="UniProtKB-ARBA"/>
</dbReference>
<dbReference type="PANTHER" id="PTHR47435:SF4">
    <property type="entry name" value="KELCH REPEAT PROTEIN (AFU_ORTHOLOGUE AFUA_5G12780)"/>
    <property type="match status" value="1"/>
</dbReference>
<dbReference type="STRING" id="1036611.A0A1L9Q5B0"/>
<evidence type="ECO:0000313" key="6">
    <source>
        <dbReference type="EMBL" id="OJJ08911.1"/>
    </source>
</evidence>
<keyword evidence="7" id="KW-1185">Reference proteome</keyword>
<name>A0A1L9Q5B0_ASPVE</name>
<dbReference type="GeneID" id="63723550"/>
<evidence type="ECO:0000256" key="5">
    <source>
        <dbReference type="SAM" id="SignalP"/>
    </source>
</evidence>
<evidence type="ECO:0000256" key="3">
    <source>
        <dbReference type="SAM" id="MobiDB-lite"/>
    </source>
</evidence>
<reference evidence="7" key="1">
    <citation type="journal article" date="2017" name="Genome Biol.">
        <title>Comparative genomics reveals high biological diversity and specific adaptations in the industrially and medically important fungal genus Aspergillus.</title>
        <authorList>
            <person name="de Vries R.P."/>
            <person name="Riley R."/>
            <person name="Wiebenga A."/>
            <person name="Aguilar-Osorio G."/>
            <person name="Amillis S."/>
            <person name="Uchima C.A."/>
            <person name="Anderluh G."/>
            <person name="Asadollahi M."/>
            <person name="Askin M."/>
            <person name="Barry K."/>
            <person name="Battaglia E."/>
            <person name="Bayram O."/>
            <person name="Benocci T."/>
            <person name="Braus-Stromeyer S.A."/>
            <person name="Caldana C."/>
            <person name="Canovas D."/>
            <person name="Cerqueira G.C."/>
            <person name="Chen F."/>
            <person name="Chen W."/>
            <person name="Choi C."/>
            <person name="Clum A."/>
            <person name="Dos Santos R.A."/>
            <person name="Damasio A.R."/>
            <person name="Diallinas G."/>
            <person name="Emri T."/>
            <person name="Fekete E."/>
            <person name="Flipphi M."/>
            <person name="Freyberg S."/>
            <person name="Gallo A."/>
            <person name="Gournas C."/>
            <person name="Habgood R."/>
            <person name="Hainaut M."/>
            <person name="Harispe M.L."/>
            <person name="Henrissat B."/>
            <person name="Hilden K.S."/>
            <person name="Hope R."/>
            <person name="Hossain A."/>
            <person name="Karabika E."/>
            <person name="Karaffa L."/>
            <person name="Karanyi Z."/>
            <person name="Krasevec N."/>
            <person name="Kuo A."/>
            <person name="Kusch H."/>
            <person name="LaButti K."/>
            <person name="Lagendijk E.L."/>
            <person name="Lapidus A."/>
            <person name="Levasseur A."/>
            <person name="Lindquist E."/>
            <person name="Lipzen A."/>
            <person name="Logrieco A.F."/>
            <person name="MacCabe A."/>
            <person name="Maekelae M.R."/>
            <person name="Malavazi I."/>
            <person name="Melin P."/>
            <person name="Meyer V."/>
            <person name="Mielnichuk N."/>
            <person name="Miskei M."/>
            <person name="Molnar A.P."/>
            <person name="Mule G."/>
            <person name="Ngan C.Y."/>
            <person name="Orejas M."/>
            <person name="Orosz E."/>
            <person name="Ouedraogo J.P."/>
            <person name="Overkamp K.M."/>
            <person name="Park H.-S."/>
            <person name="Perrone G."/>
            <person name="Piumi F."/>
            <person name="Punt P.J."/>
            <person name="Ram A.F."/>
            <person name="Ramon A."/>
            <person name="Rauscher S."/>
            <person name="Record E."/>
            <person name="Riano-Pachon D.M."/>
            <person name="Robert V."/>
            <person name="Roehrig J."/>
            <person name="Ruller R."/>
            <person name="Salamov A."/>
            <person name="Salih N.S."/>
            <person name="Samson R.A."/>
            <person name="Sandor E."/>
            <person name="Sanguinetti M."/>
            <person name="Schuetze T."/>
            <person name="Sepcic K."/>
            <person name="Shelest E."/>
            <person name="Sherlock G."/>
            <person name="Sophianopoulou V."/>
            <person name="Squina F.M."/>
            <person name="Sun H."/>
            <person name="Susca A."/>
            <person name="Todd R.B."/>
            <person name="Tsang A."/>
            <person name="Unkles S.E."/>
            <person name="van de Wiele N."/>
            <person name="van Rossen-Uffink D."/>
            <person name="Oliveira J.V."/>
            <person name="Vesth T.C."/>
            <person name="Visser J."/>
            <person name="Yu J.-H."/>
            <person name="Zhou M."/>
            <person name="Andersen M.R."/>
            <person name="Archer D.B."/>
            <person name="Baker S.E."/>
            <person name="Benoit I."/>
            <person name="Brakhage A.A."/>
            <person name="Braus G.H."/>
            <person name="Fischer R."/>
            <person name="Frisvad J.C."/>
            <person name="Goldman G.H."/>
            <person name="Houbraken J."/>
            <person name="Oakley B."/>
            <person name="Pocsi I."/>
            <person name="Scazzocchio C."/>
            <person name="Seiboth B."/>
            <person name="vanKuyk P.A."/>
            <person name="Wortman J."/>
            <person name="Dyer P.S."/>
            <person name="Grigoriev I.V."/>
        </authorList>
    </citation>
    <scope>NUCLEOTIDE SEQUENCE [LARGE SCALE GENOMIC DNA]</scope>
    <source>
        <strain evidence="7">CBS 583.65</strain>
    </source>
</reference>
<feature type="signal peptide" evidence="5">
    <location>
        <begin position="1"/>
        <end position="19"/>
    </location>
</feature>
<evidence type="ECO:0000256" key="1">
    <source>
        <dbReference type="ARBA" id="ARBA00022737"/>
    </source>
</evidence>
<proteinExistence type="predicted"/>
<dbReference type="Proteomes" id="UP000184073">
    <property type="component" value="Unassembled WGS sequence"/>
</dbReference>
<feature type="region of interest" description="Disordered" evidence="3">
    <location>
        <begin position="473"/>
        <end position="492"/>
    </location>
</feature>
<feature type="region of interest" description="Disordered" evidence="3">
    <location>
        <begin position="504"/>
        <end position="545"/>
    </location>
</feature>
<dbReference type="OrthoDB" id="10251809at2759"/>